<dbReference type="SUPFAM" id="SSF55874">
    <property type="entry name" value="ATPase domain of HSP90 chaperone/DNA topoisomerase II/histidine kinase"/>
    <property type="match status" value="1"/>
</dbReference>
<keyword evidence="4" id="KW-0143">Chaperone</keyword>
<dbReference type="GO" id="GO:0005524">
    <property type="term" value="F:ATP binding"/>
    <property type="evidence" value="ECO:0007669"/>
    <property type="project" value="UniProtKB-KW"/>
</dbReference>
<evidence type="ECO:0000313" key="6">
    <source>
        <dbReference type="Proteomes" id="UP001187471"/>
    </source>
</evidence>
<name>A0AA88QA67_9ASTE</name>
<gene>
    <name evidence="5" type="ORF">RJ640_026117</name>
</gene>
<evidence type="ECO:0000256" key="4">
    <source>
        <dbReference type="ARBA" id="ARBA00023186"/>
    </source>
</evidence>
<keyword evidence="2" id="KW-0547">Nucleotide-binding</keyword>
<evidence type="ECO:0000256" key="3">
    <source>
        <dbReference type="ARBA" id="ARBA00022840"/>
    </source>
</evidence>
<dbReference type="GO" id="GO:0140662">
    <property type="term" value="F:ATP-dependent protein folding chaperone"/>
    <property type="evidence" value="ECO:0007669"/>
    <property type="project" value="InterPro"/>
</dbReference>
<proteinExistence type="inferred from homology"/>
<dbReference type="GO" id="GO:0016887">
    <property type="term" value="F:ATP hydrolysis activity"/>
    <property type="evidence" value="ECO:0007669"/>
    <property type="project" value="InterPro"/>
</dbReference>
<accession>A0AA88QA67</accession>
<organism evidence="5 6">
    <name type="scientific">Escallonia rubra</name>
    <dbReference type="NCBI Taxonomy" id="112253"/>
    <lineage>
        <taxon>Eukaryota</taxon>
        <taxon>Viridiplantae</taxon>
        <taxon>Streptophyta</taxon>
        <taxon>Embryophyta</taxon>
        <taxon>Tracheophyta</taxon>
        <taxon>Spermatophyta</taxon>
        <taxon>Magnoliopsida</taxon>
        <taxon>eudicotyledons</taxon>
        <taxon>Gunneridae</taxon>
        <taxon>Pentapetalae</taxon>
        <taxon>asterids</taxon>
        <taxon>campanulids</taxon>
        <taxon>Escalloniales</taxon>
        <taxon>Escalloniaceae</taxon>
        <taxon>Escallonia</taxon>
    </lineage>
</organism>
<dbReference type="GO" id="GO:0051082">
    <property type="term" value="F:unfolded protein binding"/>
    <property type="evidence" value="ECO:0007669"/>
    <property type="project" value="InterPro"/>
</dbReference>
<keyword evidence="6" id="KW-1185">Reference proteome</keyword>
<evidence type="ECO:0000313" key="5">
    <source>
        <dbReference type="EMBL" id="KAK2965107.1"/>
    </source>
</evidence>
<keyword evidence="3" id="KW-0067">ATP-binding</keyword>
<dbReference type="Gene3D" id="3.30.565.10">
    <property type="entry name" value="Histidine kinase-like ATPase, C-terminal domain"/>
    <property type="match status" value="1"/>
</dbReference>
<sequence>MRSTRVAHKSPGDKNEVIIPKGQYARRFENKDLVPLGYFLSKEVAKSEKSFLVNQRKYVLDYYQRLANHIFLHTMFGHLKMYLGKSKEYLGKMDAHETNLVNNLCTITRSKIKEFMEALAVGADVSMIGQSWVAKKVIVTTNHNDNEQCVWDSHAGGSFTVTRDTSRENLGRGTKITLYVKEDQMEY</sequence>
<dbReference type="Proteomes" id="UP001187471">
    <property type="component" value="Unassembled WGS sequence"/>
</dbReference>
<protein>
    <submittedName>
        <fullName evidence="5">Uncharacterized protein</fullName>
    </submittedName>
</protein>
<comment type="caution">
    <text evidence="5">The sequence shown here is derived from an EMBL/GenBank/DDBJ whole genome shotgun (WGS) entry which is preliminary data.</text>
</comment>
<evidence type="ECO:0000256" key="2">
    <source>
        <dbReference type="ARBA" id="ARBA00022741"/>
    </source>
</evidence>
<evidence type="ECO:0000256" key="1">
    <source>
        <dbReference type="ARBA" id="ARBA00008239"/>
    </source>
</evidence>
<comment type="similarity">
    <text evidence="1">Belongs to the heat shock protein 90 family.</text>
</comment>
<dbReference type="InterPro" id="IPR036890">
    <property type="entry name" value="HATPase_C_sf"/>
</dbReference>
<dbReference type="AlphaFoldDB" id="A0AA88QA67"/>
<dbReference type="InterPro" id="IPR020575">
    <property type="entry name" value="Hsp90_N"/>
</dbReference>
<dbReference type="PANTHER" id="PTHR11528">
    <property type="entry name" value="HEAT SHOCK PROTEIN 90 FAMILY MEMBER"/>
    <property type="match status" value="1"/>
</dbReference>
<dbReference type="EMBL" id="JAVXUO010003231">
    <property type="protein sequence ID" value="KAK2965107.1"/>
    <property type="molecule type" value="Genomic_DNA"/>
</dbReference>
<dbReference type="PRINTS" id="PR00775">
    <property type="entry name" value="HEATSHOCK90"/>
</dbReference>
<reference evidence="5" key="1">
    <citation type="submission" date="2022-12" db="EMBL/GenBank/DDBJ databases">
        <title>Draft genome assemblies for two species of Escallonia (Escalloniales).</title>
        <authorList>
            <person name="Chanderbali A."/>
            <person name="Dervinis C."/>
            <person name="Anghel I."/>
            <person name="Soltis D."/>
            <person name="Soltis P."/>
            <person name="Zapata F."/>
        </authorList>
    </citation>
    <scope>NUCLEOTIDE SEQUENCE</scope>
    <source>
        <strain evidence="5">UCBG92.1500</strain>
        <tissue evidence="5">Leaf</tissue>
    </source>
</reference>
<dbReference type="InterPro" id="IPR001404">
    <property type="entry name" value="Hsp90_fam"/>
</dbReference>